<dbReference type="FunFam" id="3.40.50.150:FF:000257">
    <property type="entry name" value="16S rRNA methyltransferase"/>
    <property type="match status" value="1"/>
</dbReference>
<protein>
    <submittedName>
        <fullName evidence="10">16S rRNA (Cytosine(967)-C(5))-methyltransferase</fullName>
    </submittedName>
</protein>
<evidence type="ECO:0000256" key="5">
    <source>
        <dbReference type="ARBA" id="ARBA00022884"/>
    </source>
</evidence>
<proteinExistence type="inferred from homology"/>
<feature type="domain" description="SAM-dependent MTase RsmB/NOP-type" evidence="9">
    <location>
        <begin position="473"/>
        <end position="766"/>
    </location>
</feature>
<feature type="binding site" evidence="7">
    <location>
        <begin position="578"/>
        <end position="584"/>
    </location>
    <ligand>
        <name>S-adenosyl-L-methionine</name>
        <dbReference type="ChEBI" id="CHEBI:59789"/>
    </ligand>
</feature>
<name>A0A1I5A822_PSUAM</name>
<dbReference type="STRING" id="260086.SAMN05216207_101730"/>
<feature type="compositionally biased region" description="Basic and acidic residues" evidence="8">
    <location>
        <begin position="98"/>
        <end position="194"/>
    </location>
</feature>
<dbReference type="SUPFAM" id="SSF48013">
    <property type="entry name" value="NusB-like"/>
    <property type="match status" value="1"/>
</dbReference>
<reference evidence="10 11" key="1">
    <citation type="submission" date="2016-10" db="EMBL/GenBank/DDBJ databases">
        <authorList>
            <person name="de Groot N.N."/>
        </authorList>
    </citation>
    <scope>NUCLEOTIDE SEQUENCE [LARGE SCALE GENOMIC DNA]</scope>
    <source>
        <strain evidence="10 11">CGMCC 4.1877</strain>
    </source>
</reference>
<feature type="binding site" evidence="7">
    <location>
        <position position="603"/>
    </location>
    <ligand>
        <name>S-adenosyl-L-methionine</name>
        <dbReference type="ChEBI" id="CHEBI:59789"/>
    </ligand>
</feature>
<dbReference type="InterPro" id="IPR006027">
    <property type="entry name" value="NusB_RsmB_TIM44"/>
</dbReference>
<evidence type="ECO:0000313" key="10">
    <source>
        <dbReference type="EMBL" id="SFN58612.1"/>
    </source>
</evidence>
<dbReference type="GO" id="GO:0003723">
    <property type="term" value="F:RNA binding"/>
    <property type="evidence" value="ECO:0007669"/>
    <property type="project" value="UniProtKB-UniRule"/>
</dbReference>
<feature type="active site" description="Nucleophile" evidence="7">
    <location>
        <position position="697"/>
    </location>
</feature>
<dbReference type="GO" id="GO:0008173">
    <property type="term" value="F:RNA methyltransferase activity"/>
    <property type="evidence" value="ECO:0007669"/>
    <property type="project" value="InterPro"/>
</dbReference>
<feature type="binding site" evidence="7">
    <location>
        <position position="644"/>
    </location>
    <ligand>
        <name>S-adenosyl-L-methionine</name>
        <dbReference type="ChEBI" id="CHEBI:59789"/>
    </ligand>
</feature>
<accession>A0A1I5A822</accession>
<feature type="region of interest" description="Disordered" evidence="8">
    <location>
        <begin position="1"/>
        <end position="314"/>
    </location>
</feature>
<dbReference type="InterPro" id="IPR018314">
    <property type="entry name" value="RsmB/NOL1/NOP2-like_CS"/>
</dbReference>
<dbReference type="InterPro" id="IPR035926">
    <property type="entry name" value="NusB-like_sf"/>
</dbReference>
<evidence type="ECO:0000256" key="8">
    <source>
        <dbReference type="SAM" id="MobiDB-lite"/>
    </source>
</evidence>
<keyword evidence="3 7" id="KW-0808">Transferase</keyword>
<dbReference type="GO" id="GO:0006355">
    <property type="term" value="P:regulation of DNA-templated transcription"/>
    <property type="evidence" value="ECO:0007669"/>
    <property type="project" value="InterPro"/>
</dbReference>
<dbReference type="InterPro" id="IPR029063">
    <property type="entry name" value="SAM-dependent_MTases_sf"/>
</dbReference>
<keyword evidence="5 7" id="KW-0694">RNA-binding</keyword>
<sequence length="768" mass="82943">MSEQDPRTRPGDDDRRRSAAGDEHRGRPRDDAGSRDDRGRGGRPDGAGRRGDDRRRDDRGTGGRTGSGWGGGPDRGSRTGSGWGGGSDRGGRTGSAGGDDRGRPRAGGGDDRRRDQRDDRGRGRDGRDRDRRDDRGSGHRDDRRGYRDDRGRDERSRTPRADHNRDDRGGTRGDRGGHRGGDRPRYGDDRRAGRPGDAGGGRYRDERRDDRRDQRGDDRRRDHDDRPSHSRSGGDVARPRGGPRDERPAPGRARDDREGRPRRDRDTGRSPRREHDGREHDRRDGGRRERTAGPRNAGPPRGRVGPGRPPAVDPARQAAYDLLTAVRERDAYANLALPGLLRRYGLRDRDAALATELGYGTLRAQGLLDAVIDACTDRPLSKIEHPLLDALRLGAYQLLRTRVPDHAAVSTCVELVRGDHGSQSAGFVNAVLRRIGEHDESEWLDRLAPDAAEDPVGSAALRHAHPRWIAQAFADALGETGEELTAALAADDARPQVHLLARPGEISAEELALATGGEEAPWSPYGVHLEPGSGEIGELDAVAEGLAVVQDEGSQLVAVALSEAELVGEDTGRWLDLCAGPGGKASLLGGLVGTQGGTLDAVESSEHRAGLVRTATAELPVTVHVADGREAPLPDGVFDRVLVDAPCTGLGALRRRPEARWRRRPEDTAELARLQRELLVAALRHVRPGGVVAYVTCSPHLSETVGVVGRIVGREGRPGPAGPVEQLDARACLPEGMPGLGAGPAVQLWPHRHGTDAMFLALIRRPAQ</sequence>
<evidence type="ECO:0000259" key="9">
    <source>
        <dbReference type="PROSITE" id="PS51686"/>
    </source>
</evidence>
<comment type="similarity">
    <text evidence="1 7">Belongs to the class I-like SAM-binding methyltransferase superfamily. RsmB/NOP family.</text>
</comment>
<keyword evidence="4 7" id="KW-0949">S-adenosyl-L-methionine</keyword>
<dbReference type="Gene3D" id="3.40.50.150">
    <property type="entry name" value="Vaccinia Virus protein VP39"/>
    <property type="match status" value="1"/>
</dbReference>
<comment type="function">
    <text evidence="6">May act as RNA methyltransferase.</text>
</comment>
<dbReference type="Pfam" id="PF01029">
    <property type="entry name" value="NusB"/>
    <property type="match status" value="1"/>
</dbReference>
<dbReference type="InterPro" id="IPR001678">
    <property type="entry name" value="MeTrfase_RsmB-F_NOP2_dom"/>
</dbReference>
<dbReference type="PRINTS" id="PR02008">
    <property type="entry name" value="RCMTFAMILY"/>
</dbReference>
<dbReference type="InterPro" id="IPR049560">
    <property type="entry name" value="MeTrfase_RsmB-F_NOP2_cat"/>
</dbReference>
<dbReference type="InterPro" id="IPR023267">
    <property type="entry name" value="RCMT"/>
</dbReference>
<gene>
    <name evidence="10" type="ORF">SAMN05216207_101730</name>
</gene>
<evidence type="ECO:0000256" key="4">
    <source>
        <dbReference type="ARBA" id="ARBA00022691"/>
    </source>
</evidence>
<dbReference type="Gene3D" id="1.10.940.10">
    <property type="entry name" value="NusB-like"/>
    <property type="match status" value="1"/>
</dbReference>
<evidence type="ECO:0000256" key="6">
    <source>
        <dbReference type="ARBA" id="ARBA00059465"/>
    </source>
</evidence>
<evidence type="ECO:0000256" key="7">
    <source>
        <dbReference type="PROSITE-ProRule" id="PRU01023"/>
    </source>
</evidence>
<keyword evidence="11" id="KW-1185">Reference proteome</keyword>
<organism evidence="10 11">
    <name type="scientific">Pseudonocardia ammonioxydans</name>
    <dbReference type="NCBI Taxonomy" id="260086"/>
    <lineage>
        <taxon>Bacteria</taxon>
        <taxon>Bacillati</taxon>
        <taxon>Actinomycetota</taxon>
        <taxon>Actinomycetes</taxon>
        <taxon>Pseudonocardiales</taxon>
        <taxon>Pseudonocardiaceae</taxon>
        <taxon>Pseudonocardia</taxon>
    </lineage>
</organism>
<dbReference type="Proteomes" id="UP000199614">
    <property type="component" value="Unassembled WGS sequence"/>
</dbReference>
<keyword evidence="2 7" id="KW-0489">Methyltransferase</keyword>
<feature type="compositionally biased region" description="Basic and acidic residues" evidence="8">
    <location>
        <begin position="202"/>
        <end position="228"/>
    </location>
</feature>
<evidence type="ECO:0000256" key="3">
    <source>
        <dbReference type="ARBA" id="ARBA00022679"/>
    </source>
</evidence>
<dbReference type="AlphaFoldDB" id="A0A1I5A822"/>
<evidence type="ECO:0000313" key="11">
    <source>
        <dbReference type="Proteomes" id="UP000199614"/>
    </source>
</evidence>
<dbReference type="PROSITE" id="PS51686">
    <property type="entry name" value="SAM_MT_RSMB_NOP"/>
    <property type="match status" value="1"/>
</dbReference>
<feature type="compositionally biased region" description="Gly residues" evidence="8">
    <location>
        <begin position="62"/>
        <end position="97"/>
    </location>
</feature>
<dbReference type="GO" id="GO:0001510">
    <property type="term" value="P:RNA methylation"/>
    <property type="evidence" value="ECO:0007669"/>
    <property type="project" value="InterPro"/>
</dbReference>
<evidence type="ECO:0000256" key="2">
    <source>
        <dbReference type="ARBA" id="ARBA00022603"/>
    </source>
</evidence>
<dbReference type="SUPFAM" id="SSF53335">
    <property type="entry name" value="S-adenosyl-L-methionine-dependent methyltransferases"/>
    <property type="match status" value="1"/>
</dbReference>
<feature type="binding site" evidence="7">
    <location>
        <position position="627"/>
    </location>
    <ligand>
        <name>S-adenosyl-L-methionine</name>
        <dbReference type="ChEBI" id="CHEBI:59789"/>
    </ligand>
</feature>
<dbReference type="PANTHER" id="PTHR22807">
    <property type="entry name" value="NOP2 YEAST -RELATED NOL1/NOP2/FMU SUN DOMAIN-CONTAINING"/>
    <property type="match status" value="1"/>
</dbReference>
<evidence type="ECO:0000256" key="1">
    <source>
        <dbReference type="ARBA" id="ARBA00007494"/>
    </source>
</evidence>
<feature type="compositionally biased region" description="Basic and acidic residues" evidence="8">
    <location>
        <begin position="1"/>
        <end position="61"/>
    </location>
</feature>
<feature type="compositionally biased region" description="Basic and acidic residues" evidence="8">
    <location>
        <begin position="242"/>
        <end position="292"/>
    </location>
</feature>
<dbReference type="Pfam" id="PF01189">
    <property type="entry name" value="Methyltr_RsmB-F"/>
    <property type="match status" value="1"/>
</dbReference>
<dbReference type="CDD" id="cd02440">
    <property type="entry name" value="AdoMet_MTases"/>
    <property type="match status" value="1"/>
</dbReference>
<dbReference type="PANTHER" id="PTHR22807:SF53">
    <property type="entry name" value="RIBOSOMAL RNA SMALL SUBUNIT METHYLTRANSFERASE B-RELATED"/>
    <property type="match status" value="1"/>
</dbReference>
<dbReference type="EMBL" id="FOUY01000017">
    <property type="protein sequence ID" value="SFN58612.1"/>
    <property type="molecule type" value="Genomic_DNA"/>
</dbReference>
<dbReference type="PROSITE" id="PS01153">
    <property type="entry name" value="NOL1_NOP2_SUN"/>
    <property type="match status" value="1"/>
</dbReference>
<feature type="compositionally biased region" description="Low complexity" evidence="8">
    <location>
        <begin position="293"/>
        <end position="303"/>
    </location>
</feature>